<evidence type="ECO:0000256" key="6">
    <source>
        <dbReference type="ARBA" id="ARBA00022723"/>
    </source>
</evidence>
<evidence type="ECO:0000256" key="4">
    <source>
        <dbReference type="ARBA" id="ARBA00019403"/>
    </source>
</evidence>
<evidence type="ECO:0000313" key="15">
    <source>
        <dbReference type="Proteomes" id="UP000315252"/>
    </source>
</evidence>
<feature type="domain" description="Uracil-DNA glycosylase-like" evidence="13">
    <location>
        <begin position="130"/>
        <end position="282"/>
    </location>
</feature>
<dbReference type="GO" id="GO:0006281">
    <property type="term" value="P:DNA repair"/>
    <property type="evidence" value="ECO:0007669"/>
    <property type="project" value="UniProtKB-KW"/>
</dbReference>
<evidence type="ECO:0000256" key="1">
    <source>
        <dbReference type="ARBA" id="ARBA00001400"/>
    </source>
</evidence>
<dbReference type="EMBL" id="VHSH01000001">
    <property type="protein sequence ID" value="TQV83511.1"/>
    <property type="molecule type" value="Genomic_DNA"/>
</dbReference>
<accession>A0A545U213</accession>
<dbReference type="EC" id="3.2.2.27" evidence="3"/>
<evidence type="ECO:0000256" key="2">
    <source>
        <dbReference type="ARBA" id="ARBA00006521"/>
    </source>
</evidence>
<dbReference type="SMART" id="SM00987">
    <property type="entry name" value="UreE_C"/>
    <property type="match status" value="1"/>
</dbReference>
<comment type="caution">
    <text evidence="14">The sequence shown here is derived from an EMBL/GenBank/DDBJ whole genome shotgun (WGS) entry which is preliminary data.</text>
</comment>
<evidence type="ECO:0000256" key="11">
    <source>
        <dbReference type="ARBA" id="ARBA00023204"/>
    </source>
</evidence>
<dbReference type="GO" id="GO:0051539">
    <property type="term" value="F:4 iron, 4 sulfur cluster binding"/>
    <property type="evidence" value="ECO:0007669"/>
    <property type="project" value="UniProtKB-KW"/>
</dbReference>
<keyword evidence="5" id="KW-0004">4Fe-4S</keyword>
<evidence type="ECO:0000256" key="9">
    <source>
        <dbReference type="ARBA" id="ARBA00023004"/>
    </source>
</evidence>
<name>A0A545U213_9PROT</name>
<keyword evidence="6" id="KW-0479">Metal-binding</keyword>
<evidence type="ECO:0000256" key="5">
    <source>
        <dbReference type="ARBA" id="ARBA00022485"/>
    </source>
</evidence>
<dbReference type="Proteomes" id="UP000315252">
    <property type="component" value="Unassembled WGS sequence"/>
</dbReference>
<proteinExistence type="inferred from homology"/>
<dbReference type="Pfam" id="PF03167">
    <property type="entry name" value="UDG"/>
    <property type="match status" value="1"/>
</dbReference>
<dbReference type="RefSeq" id="WP_142894748.1">
    <property type="nucleotide sequence ID" value="NZ_ML660052.1"/>
</dbReference>
<dbReference type="Gene3D" id="3.40.470.10">
    <property type="entry name" value="Uracil-DNA glycosylase-like domain"/>
    <property type="match status" value="1"/>
</dbReference>
<evidence type="ECO:0000256" key="7">
    <source>
        <dbReference type="ARBA" id="ARBA00022763"/>
    </source>
</evidence>
<protein>
    <recommendedName>
        <fullName evidence="4">Type-4 uracil-DNA glycosylase</fullName>
        <ecNumber evidence="3">3.2.2.27</ecNumber>
    </recommendedName>
</protein>
<dbReference type="InterPro" id="IPR051536">
    <property type="entry name" value="UDG_Type-4/5"/>
</dbReference>
<evidence type="ECO:0000313" key="14">
    <source>
        <dbReference type="EMBL" id="TQV83511.1"/>
    </source>
</evidence>
<keyword evidence="11" id="KW-0234">DNA repair</keyword>
<keyword evidence="15" id="KW-1185">Reference proteome</keyword>
<dbReference type="InterPro" id="IPR005273">
    <property type="entry name" value="Ura-DNA_glyco_family4"/>
</dbReference>
<dbReference type="AlphaFoldDB" id="A0A545U213"/>
<evidence type="ECO:0000256" key="12">
    <source>
        <dbReference type="SAM" id="MobiDB-lite"/>
    </source>
</evidence>
<keyword evidence="7" id="KW-0227">DNA damage</keyword>
<evidence type="ECO:0000256" key="8">
    <source>
        <dbReference type="ARBA" id="ARBA00022801"/>
    </source>
</evidence>
<comment type="catalytic activity">
    <reaction evidence="1">
        <text>Hydrolyzes single-stranded DNA or mismatched double-stranded DNA and polynucleotides, releasing free uracil.</text>
        <dbReference type="EC" id="3.2.2.27"/>
    </reaction>
</comment>
<keyword evidence="10" id="KW-0411">Iron-sulfur</keyword>
<dbReference type="InterPro" id="IPR005122">
    <property type="entry name" value="Uracil-DNA_glycosylase-like"/>
</dbReference>
<sequence length="301" mass="32515">MVRIPDPDSPINQDALAALQWLVDAGADEAIGDEAPDRTAVQAIRRTEKQAVSPQVTSSGGQSDSHPGRFQEAPQPPLWQPSAGNLSSAEDTLVTARKQAREATTVDELRAAVASFEGCPLKKTAMNLCFADGNPEARIMFIGEAPGAQEDRQGLPFVGASGQLLDRMLSYIGLDRTSVYITNLLFWRPPGNRTPTAGEIASCLPFVERHVELVNPSHIVLVGGISAKTLLDRREGILKLRGQWGHYRPAGLERPIPALATLHPAYLLRQPAQKRLAWRDLLSLAQALESGEDPVVSDSGP</sequence>
<dbReference type="InterPro" id="IPR036895">
    <property type="entry name" value="Uracil-DNA_glycosylase-like_sf"/>
</dbReference>
<evidence type="ECO:0000256" key="10">
    <source>
        <dbReference type="ARBA" id="ARBA00023014"/>
    </source>
</evidence>
<gene>
    <name evidence="14" type="ORF">FKG95_02665</name>
</gene>
<dbReference type="SMART" id="SM00986">
    <property type="entry name" value="UDG"/>
    <property type="match status" value="1"/>
</dbReference>
<comment type="similarity">
    <text evidence="2">Belongs to the uracil-DNA glycosylase (UDG) superfamily. Type 4 (UDGa) family.</text>
</comment>
<dbReference type="PANTHER" id="PTHR33693">
    <property type="entry name" value="TYPE-5 URACIL-DNA GLYCOSYLASE"/>
    <property type="match status" value="1"/>
</dbReference>
<organism evidence="14 15">
    <name type="scientific">Denitrobaculum tricleocarpae</name>
    <dbReference type="NCBI Taxonomy" id="2591009"/>
    <lineage>
        <taxon>Bacteria</taxon>
        <taxon>Pseudomonadati</taxon>
        <taxon>Pseudomonadota</taxon>
        <taxon>Alphaproteobacteria</taxon>
        <taxon>Rhodospirillales</taxon>
        <taxon>Rhodospirillaceae</taxon>
        <taxon>Denitrobaculum</taxon>
    </lineage>
</organism>
<dbReference type="GO" id="GO:0004844">
    <property type="term" value="F:uracil DNA N-glycosylase activity"/>
    <property type="evidence" value="ECO:0007669"/>
    <property type="project" value="UniProtKB-EC"/>
</dbReference>
<keyword evidence="8" id="KW-0378">Hydrolase</keyword>
<dbReference type="NCBIfam" id="TIGR00758">
    <property type="entry name" value="UDG_fam4"/>
    <property type="match status" value="1"/>
</dbReference>
<evidence type="ECO:0000259" key="13">
    <source>
        <dbReference type="SMART" id="SM00986"/>
    </source>
</evidence>
<feature type="compositionally biased region" description="Polar residues" evidence="12">
    <location>
        <begin position="50"/>
        <end position="65"/>
    </location>
</feature>
<evidence type="ECO:0000256" key="3">
    <source>
        <dbReference type="ARBA" id="ARBA00012030"/>
    </source>
</evidence>
<dbReference type="OrthoDB" id="5290748at2"/>
<dbReference type="PANTHER" id="PTHR33693:SF1">
    <property type="entry name" value="TYPE-4 URACIL-DNA GLYCOSYLASE"/>
    <property type="match status" value="1"/>
</dbReference>
<dbReference type="SUPFAM" id="SSF52141">
    <property type="entry name" value="Uracil-DNA glycosylase-like"/>
    <property type="match status" value="1"/>
</dbReference>
<feature type="region of interest" description="Disordered" evidence="12">
    <location>
        <begin position="30"/>
        <end position="96"/>
    </location>
</feature>
<dbReference type="CDD" id="cd10030">
    <property type="entry name" value="UDG-F4_TTUDGA_SPO1dp_like"/>
    <property type="match status" value="1"/>
</dbReference>
<reference evidence="14 15" key="1">
    <citation type="submission" date="2019-06" db="EMBL/GenBank/DDBJ databases">
        <title>Whole genome sequence for Rhodospirillaceae sp. R148.</title>
        <authorList>
            <person name="Wang G."/>
        </authorList>
    </citation>
    <scope>NUCLEOTIDE SEQUENCE [LARGE SCALE GENOMIC DNA]</scope>
    <source>
        <strain evidence="14 15">R148</strain>
    </source>
</reference>
<dbReference type="GO" id="GO:0046872">
    <property type="term" value="F:metal ion binding"/>
    <property type="evidence" value="ECO:0007669"/>
    <property type="project" value="UniProtKB-KW"/>
</dbReference>
<keyword evidence="9" id="KW-0408">Iron</keyword>